<dbReference type="GO" id="GO:0003700">
    <property type="term" value="F:DNA-binding transcription factor activity"/>
    <property type="evidence" value="ECO:0007669"/>
    <property type="project" value="InterPro"/>
</dbReference>
<organism evidence="5 6">
    <name type="scientific">Micromonospora cremea</name>
    <dbReference type="NCBI Taxonomy" id="709881"/>
    <lineage>
        <taxon>Bacteria</taxon>
        <taxon>Bacillati</taxon>
        <taxon>Actinomycetota</taxon>
        <taxon>Actinomycetes</taxon>
        <taxon>Micromonosporales</taxon>
        <taxon>Micromonosporaceae</taxon>
        <taxon>Micromonospora</taxon>
    </lineage>
</organism>
<dbReference type="Proteomes" id="UP000185124">
    <property type="component" value="Unassembled WGS sequence"/>
</dbReference>
<sequence>MVAAMAVPREPVLPQALPTSSSALLYGRTATRLVDDLVAGGFRPGDRLPSERVLSEHYRVSRSTLRAALTQLAEQGVITPSPARGWFLTDLTASDGGTPQPGDGRPSGHVVQGFADYAAAHGLTTRAVVLESGVRPCTVAESETLRIAPGADLFEMRRLRYLNDLIVVLEYNRLPLAICPALATTDFTTASLYATLRAAKPPQLPRLAQYTVEARQPTDEEQRLLEVDGTVPMLVATQLSFNQDGQPIELTVQVYRGDRYRFRGSITD</sequence>
<evidence type="ECO:0000256" key="2">
    <source>
        <dbReference type="ARBA" id="ARBA00023125"/>
    </source>
</evidence>
<proteinExistence type="predicted"/>
<protein>
    <submittedName>
        <fullName evidence="5">GntR family transcriptional regulator</fullName>
    </submittedName>
</protein>
<keyword evidence="1" id="KW-0805">Transcription regulation</keyword>
<dbReference type="AlphaFoldDB" id="A0A1N6AW45"/>
<keyword evidence="3" id="KW-0804">Transcription</keyword>
<evidence type="ECO:0000313" key="5">
    <source>
        <dbReference type="EMBL" id="SIN38168.1"/>
    </source>
</evidence>
<dbReference type="EMBL" id="FSQT01000002">
    <property type="protein sequence ID" value="SIN38168.1"/>
    <property type="molecule type" value="Genomic_DNA"/>
</dbReference>
<accession>A0A1N6AW45</accession>
<dbReference type="InterPro" id="IPR036390">
    <property type="entry name" value="WH_DNA-bd_sf"/>
</dbReference>
<evidence type="ECO:0000259" key="4">
    <source>
        <dbReference type="PROSITE" id="PS50949"/>
    </source>
</evidence>
<dbReference type="STRING" id="709881.SAMN04489832_6253"/>
<dbReference type="PANTHER" id="PTHR44846">
    <property type="entry name" value="MANNOSYL-D-GLYCERATE TRANSPORT/METABOLISM SYSTEM REPRESSOR MNGR-RELATED"/>
    <property type="match status" value="1"/>
</dbReference>
<dbReference type="Gene3D" id="1.10.10.10">
    <property type="entry name" value="Winged helix-like DNA-binding domain superfamily/Winged helix DNA-binding domain"/>
    <property type="match status" value="1"/>
</dbReference>
<dbReference type="InterPro" id="IPR036388">
    <property type="entry name" value="WH-like_DNA-bd_sf"/>
</dbReference>
<dbReference type="PROSITE" id="PS50949">
    <property type="entry name" value="HTH_GNTR"/>
    <property type="match status" value="1"/>
</dbReference>
<dbReference type="InterPro" id="IPR000524">
    <property type="entry name" value="Tscrpt_reg_HTH_GntR"/>
</dbReference>
<dbReference type="Gene3D" id="3.40.1410.10">
    <property type="entry name" value="Chorismate lyase-like"/>
    <property type="match status" value="1"/>
</dbReference>
<dbReference type="InterPro" id="IPR011663">
    <property type="entry name" value="UTRA"/>
</dbReference>
<dbReference type="GO" id="GO:0003677">
    <property type="term" value="F:DNA binding"/>
    <property type="evidence" value="ECO:0007669"/>
    <property type="project" value="UniProtKB-KW"/>
</dbReference>
<dbReference type="PANTHER" id="PTHR44846:SF16">
    <property type="entry name" value="TRANSCRIPTIONAL REGULATOR PHNF-RELATED"/>
    <property type="match status" value="1"/>
</dbReference>
<dbReference type="SUPFAM" id="SSF46785">
    <property type="entry name" value="Winged helix' DNA-binding domain"/>
    <property type="match status" value="1"/>
</dbReference>
<reference evidence="6" key="1">
    <citation type="submission" date="2016-12" db="EMBL/GenBank/DDBJ databases">
        <authorList>
            <person name="Varghese N."/>
            <person name="Submissions S."/>
        </authorList>
    </citation>
    <scope>NUCLEOTIDE SEQUENCE [LARGE SCALE GENOMIC DNA]</scope>
    <source>
        <strain evidence="6">DSM 45599</strain>
    </source>
</reference>
<name>A0A1N6AW45_9ACTN</name>
<evidence type="ECO:0000256" key="3">
    <source>
        <dbReference type="ARBA" id="ARBA00023163"/>
    </source>
</evidence>
<keyword evidence="6" id="KW-1185">Reference proteome</keyword>
<gene>
    <name evidence="5" type="ORF">SAMN04489832_6253</name>
</gene>
<dbReference type="Pfam" id="PF00392">
    <property type="entry name" value="GntR"/>
    <property type="match status" value="1"/>
</dbReference>
<dbReference type="Pfam" id="PF07702">
    <property type="entry name" value="UTRA"/>
    <property type="match status" value="1"/>
</dbReference>
<evidence type="ECO:0000256" key="1">
    <source>
        <dbReference type="ARBA" id="ARBA00023015"/>
    </source>
</evidence>
<evidence type="ECO:0000313" key="6">
    <source>
        <dbReference type="Proteomes" id="UP000185124"/>
    </source>
</evidence>
<dbReference type="SUPFAM" id="SSF64288">
    <property type="entry name" value="Chorismate lyase-like"/>
    <property type="match status" value="1"/>
</dbReference>
<keyword evidence="2" id="KW-0238">DNA-binding</keyword>
<dbReference type="InterPro" id="IPR028978">
    <property type="entry name" value="Chorismate_lyase_/UTRA_dom_sf"/>
</dbReference>
<feature type="domain" description="HTH gntR-type" evidence="4">
    <location>
        <begin position="23"/>
        <end position="91"/>
    </location>
</feature>
<dbReference type="SMART" id="SM00345">
    <property type="entry name" value="HTH_GNTR"/>
    <property type="match status" value="1"/>
</dbReference>
<dbReference type="CDD" id="cd07377">
    <property type="entry name" value="WHTH_GntR"/>
    <property type="match status" value="1"/>
</dbReference>
<dbReference type="PRINTS" id="PR00035">
    <property type="entry name" value="HTHGNTR"/>
</dbReference>
<dbReference type="InterPro" id="IPR050679">
    <property type="entry name" value="Bact_HTH_transcr_reg"/>
</dbReference>
<dbReference type="SMART" id="SM00866">
    <property type="entry name" value="UTRA"/>
    <property type="match status" value="1"/>
</dbReference>